<dbReference type="PATRIC" id="fig|1299334.3.peg.187"/>
<accession>X8EEN7</accession>
<dbReference type="AlphaFoldDB" id="X8EEN7"/>
<protein>
    <submittedName>
        <fullName evidence="1">Uncharacterized protein</fullName>
    </submittedName>
</protein>
<name>X8EEN7_MYCXE</name>
<dbReference type="EMBL" id="JAOB01000004">
    <property type="protein sequence ID" value="EUA78656.1"/>
    <property type="molecule type" value="Genomic_DNA"/>
</dbReference>
<reference evidence="1" key="1">
    <citation type="submission" date="2014-01" db="EMBL/GenBank/DDBJ databases">
        <authorList>
            <person name="Brown-Elliot B."/>
            <person name="Wallace R."/>
            <person name="Lenaerts A."/>
            <person name="Ordway D."/>
            <person name="DeGroote M.A."/>
            <person name="Parker T."/>
            <person name="Sizemore C."/>
            <person name="Tallon L.J."/>
            <person name="Sadzewicz L.K."/>
            <person name="Sengamalay N."/>
            <person name="Fraser C.M."/>
            <person name="Hine E."/>
            <person name="Shefchek K.A."/>
            <person name="Das S.P."/>
            <person name="Tettelin H."/>
        </authorList>
    </citation>
    <scope>NUCLEOTIDE SEQUENCE [LARGE SCALE GENOMIC DNA]</scope>
    <source>
        <strain evidence="1">4042</strain>
    </source>
</reference>
<sequence>MGLRRYCPWRHRSAQDRLVAMLVGGLIMIGRHGCAKKAAIELLRK</sequence>
<evidence type="ECO:0000313" key="1">
    <source>
        <dbReference type="EMBL" id="EUA78656.1"/>
    </source>
</evidence>
<proteinExistence type="predicted"/>
<organism evidence="1">
    <name type="scientific">Mycobacterium xenopi 4042</name>
    <dbReference type="NCBI Taxonomy" id="1299334"/>
    <lineage>
        <taxon>Bacteria</taxon>
        <taxon>Bacillati</taxon>
        <taxon>Actinomycetota</taxon>
        <taxon>Actinomycetes</taxon>
        <taxon>Mycobacteriales</taxon>
        <taxon>Mycobacteriaceae</taxon>
        <taxon>Mycobacterium</taxon>
    </lineage>
</organism>
<gene>
    <name evidence="1" type="ORF">I553_2947</name>
</gene>
<comment type="caution">
    <text evidence="1">The sequence shown here is derived from an EMBL/GenBank/DDBJ whole genome shotgun (WGS) entry which is preliminary data.</text>
</comment>